<dbReference type="AlphaFoldDB" id="A0A9D9EQ83"/>
<dbReference type="HAMAP" id="MF_02087">
    <property type="entry name" value="PLP_homeostasis"/>
    <property type="match status" value="1"/>
</dbReference>
<dbReference type="PIRSF" id="PIRSF004848">
    <property type="entry name" value="YBL036c_PLPDEIII"/>
    <property type="match status" value="1"/>
</dbReference>
<comment type="caution">
    <text evidence="6">The sequence shown here is derived from an EMBL/GenBank/DDBJ whole genome shotgun (WGS) entry which is preliminary data.</text>
</comment>
<dbReference type="InterPro" id="IPR029066">
    <property type="entry name" value="PLP-binding_barrel"/>
</dbReference>
<dbReference type="Proteomes" id="UP000823616">
    <property type="component" value="Unassembled WGS sequence"/>
</dbReference>
<dbReference type="PANTHER" id="PTHR10146:SF14">
    <property type="entry name" value="PYRIDOXAL PHOSPHATE HOMEOSTASIS PROTEIN"/>
    <property type="match status" value="1"/>
</dbReference>
<evidence type="ECO:0000259" key="5">
    <source>
        <dbReference type="Pfam" id="PF01168"/>
    </source>
</evidence>
<evidence type="ECO:0000313" key="7">
    <source>
        <dbReference type="Proteomes" id="UP000823616"/>
    </source>
</evidence>
<evidence type="ECO:0000256" key="3">
    <source>
        <dbReference type="PIRSR" id="PIRSR004848-1"/>
    </source>
</evidence>
<keyword evidence="1 2" id="KW-0663">Pyridoxal phosphate</keyword>
<evidence type="ECO:0000256" key="4">
    <source>
        <dbReference type="RuleBase" id="RU004514"/>
    </source>
</evidence>
<organism evidence="6 7">
    <name type="scientific">Candidatus Avitreponema avistercoris</name>
    <dbReference type="NCBI Taxonomy" id="2840705"/>
    <lineage>
        <taxon>Bacteria</taxon>
        <taxon>Pseudomonadati</taxon>
        <taxon>Spirochaetota</taxon>
        <taxon>Spirochaetia</taxon>
        <taxon>Spirochaetales</taxon>
        <taxon>Candidatus Avitreponema</taxon>
    </lineage>
</organism>
<dbReference type="NCBIfam" id="TIGR00044">
    <property type="entry name" value="YggS family pyridoxal phosphate-dependent enzyme"/>
    <property type="match status" value="1"/>
</dbReference>
<accession>A0A9D9EQ83</accession>
<comment type="similarity">
    <text evidence="2 4">Belongs to the pyridoxal phosphate-binding protein YggS/PROSC family.</text>
</comment>
<reference evidence="6" key="1">
    <citation type="submission" date="2020-10" db="EMBL/GenBank/DDBJ databases">
        <authorList>
            <person name="Gilroy R."/>
        </authorList>
    </citation>
    <scope>NUCLEOTIDE SEQUENCE</scope>
    <source>
        <strain evidence="6">B3-4054</strain>
    </source>
</reference>
<feature type="domain" description="Alanine racemase N-terminal" evidence="5">
    <location>
        <begin position="11"/>
        <end position="229"/>
    </location>
</feature>
<dbReference type="PANTHER" id="PTHR10146">
    <property type="entry name" value="PROLINE SYNTHETASE CO-TRANSCRIBED BACTERIAL HOMOLOG PROTEIN"/>
    <property type="match status" value="1"/>
</dbReference>
<feature type="modified residue" description="N6-(pyridoxal phosphate)lysine" evidence="2 3">
    <location>
        <position position="35"/>
    </location>
</feature>
<dbReference type="Gene3D" id="3.20.20.10">
    <property type="entry name" value="Alanine racemase"/>
    <property type="match status" value="1"/>
</dbReference>
<dbReference type="FunFam" id="3.20.20.10:FF:000018">
    <property type="entry name" value="Pyridoxal phosphate homeostasis protein"/>
    <property type="match status" value="1"/>
</dbReference>
<protein>
    <recommendedName>
        <fullName evidence="2">Pyridoxal phosphate homeostasis protein</fullName>
        <shortName evidence="2">PLP homeostasis protein</shortName>
    </recommendedName>
</protein>
<proteinExistence type="inferred from homology"/>
<dbReference type="Pfam" id="PF01168">
    <property type="entry name" value="Ala_racemase_N"/>
    <property type="match status" value="1"/>
</dbReference>
<evidence type="ECO:0000313" key="6">
    <source>
        <dbReference type="EMBL" id="MBO8450761.1"/>
    </source>
</evidence>
<gene>
    <name evidence="6" type="ORF">IAA96_06615</name>
</gene>
<name>A0A9D9EQ83_9SPIR</name>
<reference evidence="6" key="2">
    <citation type="journal article" date="2021" name="PeerJ">
        <title>Extensive microbial diversity within the chicken gut microbiome revealed by metagenomics and culture.</title>
        <authorList>
            <person name="Gilroy R."/>
            <person name="Ravi A."/>
            <person name="Getino M."/>
            <person name="Pursley I."/>
            <person name="Horton D.L."/>
            <person name="Alikhan N.F."/>
            <person name="Baker D."/>
            <person name="Gharbi K."/>
            <person name="Hall N."/>
            <person name="Watson M."/>
            <person name="Adriaenssens E.M."/>
            <person name="Foster-Nyarko E."/>
            <person name="Jarju S."/>
            <person name="Secka A."/>
            <person name="Antonio M."/>
            <person name="Oren A."/>
            <person name="Chaudhuri R.R."/>
            <person name="La Ragione R."/>
            <person name="Hildebrand F."/>
            <person name="Pallen M.J."/>
        </authorList>
    </citation>
    <scope>NUCLEOTIDE SEQUENCE</scope>
    <source>
        <strain evidence="6">B3-4054</strain>
    </source>
</reference>
<comment type="function">
    <text evidence="2">Pyridoxal 5'-phosphate (PLP)-binding protein, which is involved in PLP homeostasis.</text>
</comment>
<dbReference type="GO" id="GO:0030170">
    <property type="term" value="F:pyridoxal phosphate binding"/>
    <property type="evidence" value="ECO:0007669"/>
    <property type="project" value="UniProtKB-UniRule"/>
</dbReference>
<sequence length="230" mass="25509">MGIKENLDRVLEEIAAAARISGRDAESVKLLAVSKFHPQEAVREALSCGQFLFGENRVQEAELKFSGLNGEFPRLRLHLIGTLQRNKVKRILPLVSCIQSLDRLELLLEIEKRAAECGKEISVLFELHTGEESKSGYADLSSLFASIDALEFCPHVRCRGLMTMAPFTEDESAVRASFQKLRAAQEECGKRWPALDFSELSMGMSSDFRIAIEEGSTMVRIGTAVFGARA</sequence>
<dbReference type="SUPFAM" id="SSF51419">
    <property type="entry name" value="PLP-binding barrel"/>
    <property type="match status" value="1"/>
</dbReference>
<dbReference type="CDD" id="cd00635">
    <property type="entry name" value="PLPDE_III_YBL036c_like"/>
    <property type="match status" value="1"/>
</dbReference>
<evidence type="ECO:0000256" key="2">
    <source>
        <dbReference type="HAMAP-Rule" id="MF_02087"/>
    </source>
</evidence>
<dbReference type="EMBL" id="JADIMS010000122">
    <property type="protein sequence ID" value="MBO8450761.1"/>
    <property type="molecule type" value="Genomic_DNA"/>
</dbReference>
<dbReference type="InterPro" id="IPR011078">
    <property type="entry name" value="PyrdxlP_homeostasis"/>
</dbReference>
<evidence type="ECO:0000256" key="1">
    <source>
        <dbReference type="ARBA" id="ARBA00022898"/>
    </source>
</evidence>
<dbReference type="InterPro" id="IPR001608">
    <property type="entry name" value="Ala_racemase_N"/>
</dbReference>
<comment type="cofactor">
    <cofactor evidence="3">
        <name>pyridoxal 5'-phosphate</name>
        <dbReference type="ChEBI" id="CHEBI:597326"/>
    </cofactor>
</comment>